<protein>
    <recommendedName>
        <fullName evidence="1">NAD-dependent epimerase/dehydratase domain-containing protein</fullName>
    </recommendedName>
</protein>
<dbReference type="AlphaFoldDB" id="A0A098EE60"/>
<accession>A0A098EE60</accession>
<evidence type="ECO:0000259" key="1">
    <source>
        <dbReference type="Pfam" id="PF01370"/>
    </source>
</evidence>
<gene>
    <name evidence="2" type="ORF">MSIBF_A470003</name>
</gene>
<dbReference type="Gene3D" id="3.40.50.720">
    <property type="entry name" value="NAD(P)-binding Rossmann-like Domain"/>
    <property type="match status" value="1"/>
</dbReference>
<organism evidence="2">
    <name type="scientific">groundwater metagenome</name>
    <dbReference type="NCBI Taxonomy" id="717931"/>
    <lineage>
        <taxon>unclassified sequences</taxon>
        <taxon>metagenomes</taxon>
        <taxon>ecological metagenomes</taxon>
    </lineage>
</organism>
<feature type="domain" description="NAD-dependent epimerase/dehydratase" evidence="1">
    <location>
        <begin position="5"/>
        <end position="67"/>
    </location>
</feature>
<proteinExistence type="predicted"/>
<dbReference type="InterPro" id="IPR001509">
    <property type="entry name" value="Epimerase_deHydtase"/>
</dbReference>
<dbReference type="SUPFAM" id="SSF51735">
    <property type="entry name" value="NAD(P)-binding Rossmann-fold domains"/>
    <property type="match status" value="1"/>
</dbReference>
<dbReference type="Pfam" id="PF01370">
    <property type="entry name" value="Epimerase"/>
    <property type="match status" value="1"/>
</dbReference>
<reference evidence="2" key="1">
    <citation type="submission" date="2014-09" db="EMBL/GenBank/DDBJ databases">
        <authorList>
            <person name="Probst J Alexander"/>
        </authorList>
    </citation>
    <scope>NUCLEOTIDE SEQUENCE</scope>
</reference>
<dbReference type="EMBL" id="CCXY01000410">
    <property type="protein sequence ID" value="CEG13774.1"/>
    <property type="molecule type" value="Genomic_DNA"/>
</dbReference>
<name>A0A098EE60_9ZZZZ</name>
<evidence type="ECO:0000313" key="2">
    <source>
        <dbReference type="EMBL" id="CEG13774.1"/>
    </source>
</evidence>
<dbReference type="InterPro" id="IPR036291">
    <property type="entry name" value="NAD(P)-bd_dom_sf"/>
</dbReference>
<sequence>MKTKVLIIGSTGFAGIHLLNELKKYDKFDTYGTYYHPSSQNFKIVEKNIKLFKCDITNSQSVEKIIK</sequence>